<feature type="compositionally biased region" description="Basic and acidic residues" evidence="3">
    <location>
        <begin position="437"/>
        <end position="451"/>
    </location>
</feature>
<dbReference type="InterPro" id="IPR001452">
    <property type="entry name" value="SH3_domain"/>
</dbReference>
<accession>A0A4Z2DDB6</accession>
<organism evidence="5 6">
    <name type="scientific">Schistosoma japonicum</name>
    <name type="common">Blood fluke</name>
    <dbReference type="NCBI Taxonomy" id="6182"/>
    <lineage>
        <taxon>Eukaryota</taxon>
        <taxon>Metazoa</taxon>
        <taxon>Spiralia</taxon>
        <taxon>Lophotrochozoa</taxon>
        <taxon>Platyhelminthes</taxon>
        <taxon>Trematoda</taxon>
        <taxon>Digenea</taxon>
        <taxon>Strigeidida</taxon>
        <taxon>Schistosomatoidea</taxon>
        <taxon>Schistosomatidae</taxon>
        <taxon>Schistosoma</taxon>
    </lineage>
</organism>
<feature type="compositionally biased region" description="Low complexity" evidence="3">
    <location>
        <begin position="424"/>
        <end position="436"/>
    </location>
</feature>
<evidence type="ECO:0000256" key="2">
    <source>
        <dbReference type="PROSITE-ProRule" id="PRU00192"/>
    </source>
</evidence>
<keyword evidence="1 2" id="KW-0728">SH3 domain</keyword>
<dbReference type="PANTHER" id="PTHR14167:SF116">
    <property type="entry name" value="CAP, ISOFORM AC"/>
    <property type="match status" value="1"/>
</dbReference>
<dbReference type="SUPFAM" id="SSF50044">
    <property type="entry name" value="SH3-domain"/>
    <property type="match status" value="2"/>
</dbReference>
<protein>
    <submittedName>
        <fullName evidence="5">Endophilin-A2 isoform 2</fullName>
    </submittedName>
</protein>
<dbReference type="Gene3D" id="2.30.30.40">
    <property type="entry name" value="SH3 Domains"/>
    <property type="match status" value="2"/>
</dbReference>
<name>A0A4Z2DDB6_SCHJA</name>
<evidence type="ECO:0000256" key="1">
    <source>
        <dbReference type="ARBA" id="ARBA00022443"/>
    </source>
</evidence>
<evidence type="ECO:0000259" key="4">
    <source>
        <dbReference type="PROSITE" id="PS50002"/>
    </source>
</evidence>
<feature type="compositionally biased region" description="Polar residues" evidence="3">
    <location>
        <begin position="519"/>
        <end position="530"/>
    </location>
</feature>
<feature type="region of interest" description="Disordered" evidence="3">
    <location>
        <begin position="1"/>
        <end position="20"/>
    </location>
</feature>
<dbReference type="Proteomes" id="UP000311919">
    <property type="component" value="Unassembled WGS sequence"/>
</dbReference>
<evidence type="ECO:0000256" key="3">
    <source>
        <dbReference type="SAM" id="MobiDB-lite"/>
    </source>
</evidence>
<proteinExistence type="predicted"/>
<dbReference type="InterPro" id="IPR050384">
    <property type="entry name" value="Endophilin_SH3RF"/>
</dbReference>
<evidence type="ECO:0000313" key="5">
    <source>
        <dbReference type="EMBL" id="TNN14444.1"/>
    </source>
</evidence>
<feature type="region of interest" description="Disordered" evidence="3">
    <location>
        <begin position="420"/>
        <end position="483"/>
    </location>
</feature>
<dbReference type="OrthoDB" id="19092at2759"/>
<dbReference type="Pfam" id="PF00018">
    <property type="entry name" value="SH3_1"/>
    <property type="match status" value="2"/>
</dbReference>
<reference evidence="5 6" key="1">
    <citation type="submission" date="2019-03" db="EMBL/GenBank/DDBJ databases">
        <title>An improved genome assembly of the fluke Schistosoma japonicum.</title>
        <authorList>
            <person name="Hu W."/>
            <person name="Luo F."/>
            <person name="Yin M."/>
            <person name="Mo X."/>
            <person name="Sun C."/>
            <person name="Wu Q."/>
            <person name="Zhu B."/>
            <person name="Xiang M."/>
            <person name="Wang J."/>
            <person name="Wang Y."/>
            <person name="Zhang T."/>
            <person name="Xu B."/>
            <person name="Zheng H."/>
            <person name="Feng Z."/>
        </authorList>
    </citation>
    <scope>NUCLEOTIDE SEQUENCE [LARGE SCALE GENOMIC DNA]</scope>
    <source>
        <strain evidence="5">HuSjv2</strain>
        <tissue evidence="5">Worms</tissue>
    </source>
</reference>
<gene>
    <name evidence="5" type="ORF">EWB00_002162</name>
</gene>
<dbReference type="PANTHER" id="PTHR14167">
    <property type="entry name" value="SH3 DOMAIN-CONTAINING"/>
    <property type="match status" value="1"/>
</dbReference>
<feature type="compositionally biased region" description="Low complexity" evidence="3">
    <location>
        <begin position="452"/>
        <end position="468"/>
    </location>
</feature>
<feature type="domain" description="SH3" evidence="4">
    <location>
        <begin position="787"/>
        <end position="848"/>
    </location>
</feature>
<dbReference type="InterPro" id="IPR036028">
    <property type="entry name" value="SH3-like_dom_sf"/>
</dbReference>
<dbReference type="SMART" id="SM00326">
    <property type="entry name" value="SH3"/>
    <property type="match status" value="2"/>
</dbReference>
<dbReference type="EMBL" id="SKCS01000175">
    <property type="protein sequence ID" value="TNN14444.1"/>
    <property type="molecule type" value="Genomic_DNA"/>
</dbReference>
<sequence length="849" mass="94500">MVGERSTSEQRGPSVLAKPIRPSPFSGSYRAVSAEDKHVHSSWIFNNSPKVLNNLSKNHRNIPGSNNTSLSSSALSIDEQFSGGLNMKSFEKFAHMGQPHVIALYNFETGVDGDLEFEVGDIIMLEDIVDESWYKGRSIRTGAVGIFPMNHVEVRIPLTSGLFTDTQPKMDVGYSNRSKNITSTTRTYSHPSFKKKPVPLPKVINQSAPRYINHDCTLCRQSFPCCNLPKRPSRIRVASLKAKHELCSPNSTESLDSQTINSSTNLKRVRSNYTNMESKVSSDPLNKNLPVDNLLPNRLPFNTKHALTTTVKPSNPPPIEAQLPPMSPLLPPQLPLEQTQQLKPCNTPPVINSLKPRNQTAISQMAQLLQEKGIVSYRNRQMPSGAKHLYPGSHPLLISSAPSSSDRLKLFTETNTVNIRKDNNNTNVNENNNSEGKNNHNVKEKTYESKTDNNNNNNNVGNGMIMNGDDGKEEQSSVKTGKYHSPLMVETVLSKLLPELNLLSNGSSDSSSIIKTLNNRQSVNSRSGNSKKIDIERRHSTESSFSNDSKNSTENYTINHHLSSISNHVKKSKESNMLNGVKTNKGEQSVNANPTTIVRNAKLLHSNSFSSVNNKYEDNNYIKRAFTVSKPPEKLVTSKVYIHLSPSSAKSPDGNQLSTTIAKKAIKNTMCDQKFPRSTSNHQYSLIDPSAETNHSKMITPNDWLIVEHEQLGNELTGEFHLTVGNILKCIDSNPKVYDNSYSDNSMSSSTNGKWVKCENWFGVTGLVKTSCVRVIDNPNELANYLEARPRVKALYTFDQETDEDLPLSPGEIVYLFEAIDENWYRGESAHTGNRGMFPATFVEIIKPL</sequence>
<feature type="compositionally biased region" description="Basic and acidic residues" evidence="3">
    <location>
        <begin position="531"/>
        <end position="541"/>
    </location>
</feature>
<feature type="compositionally biased region" description="Polar residues" evidence="3">
    <location>
        <begin position="542"/>
        <end position="555"/>
    </location>
</feature>
<dbReference type="PROSITE" id="PS50002">
    <property type="entry name" value="SH3"/>
    <property type="match status" value="2"/>
</dbReference>
<dbReference type="AlphaFoldDB" id="A0A4Z2DDB6"/>
<feature type="domain" description="SH3" evidence="4">
    <location>
        <begin position="96"/>
        <end position="157"/>
    </location>
</feature>
<feature type="region of interest" description="Disordered" evidence="3">
    <location>
        <begin position="519"/>
        <end position="555"/>
    </location>
</feature>
<comment type="caution">
    <text evidence="5">The sequence shown here is derived from an EMBL/GenBank/DDBJ whole genome shotgun (WGS) entry which is preliminary data.</text>
</comment>
<evidence type="ECO:0000313" key="6">
    <source>
        <dbReference type="Proteomes" id="UP000311919"/>
    </source>
</evidence>
<keyword evidence="6" id="KW-1185">Reference proteome</keyword>
<dbReference type="CDD" id="cd00174">
    <property type="entry name" value="SH3"/>
    <property type="match status" value="2"/>
</dbReference>